<keyword evidence="5" id="KW-0456">Lyase</keyword>
<dbReference type="PANTHER" id="PTHR48078">
    <property type="entry name" value="THREONINE DEHYDRATASE, MITOCHONDRIAL-RELATED"/>
    <property type="match status" value="1"/>
</dbReference>
<sequence length="80" mass="8242">MGSLDSDTKKPWIQTPCIASAPLSRIAGCNIFLKLENHQPSGSFKSRGVGNLMFRAAAAAPSTAPPAATQASPARPPPSP</sequence>
<feature type="region of interest" description="Disordered" evidence="7">
    <location>
        <begin position="58"/>
        <end position="80"/>
    </location>
</feature>
<dbReference type="PROSITE" id="PS00165">
    <property type="entry name" value="DEHYDRATASE_SER_THR"/>
    <property type="match status" value="1"/>
</dbReference>
<evidence type="ECO:0000256" key="6">
    <source>
        <dbReference type="ARBA" id="ARBA00049406"/>
    </source>
</evidence>
<comment type="similarity">
    <text evidence="2">Belongs to the serine/threonine dehydratase family.</text>
</comment>
<evidence type="ECO:0000256" key="4">
    <source>
        <dbReference type="ARBA" id="ARBA00022898"/>
    </source>
</evidence>
<feature type="domain" description="Tryptophan synthase beta chain-like PALP" evidence="8">
    <location>
        <begin position="13"/>
        <end position="59"/>
    </location>
</feature>
<dbReference type="EC" id="4.3.1.17" evidence="3"/>
<reference evidence="9" key="1">
    <citation type="submission" date="2012-08" db="EMBL/GenBank/DDBJ databases">
        <title>Genome analysis of Colletotrichum orbiculare and Colletotrichum fructicola.</title>
        <authorList>
            <person name="Gan P.H.P."/>
            <person name="Ikeda K."/>
            <person name="Irieda H."/>
            <person name="Narusaka M."/>
            <person name="O'Connell R.J."/>
            <person name="Narusaka Y."/>
            <person name="Takano Y."/>
            <person name="Kubo Y."/>
            <person name="Shirasu K."/>
        </authorList>
    </citation>
    <scope>NUCLEOTIDE SEQUENCE</scope>
    <source>
        <strain evidence="9">Nara gc5</strain>
    </source>
</reference>
<evidence type="ECO:0000256" key="1">
    <source>
        <dbReference type="ARBA" id="ARBA00001933"/>
    </source>
</evidence>
<evidence type="ECO:0000256" key="5">
    <source>
        <dbReference type="ARBA" id="ARBA00023239"/>
    </source>
</evidence>
<dbReference type="InterPro" id="IPR036052">
    <property type="entry name" value="TrpB-like_PALP_sf"/>
</dbReference>
<dbReference type="GO" id="GO:0003941">
    <property type="term" value="F:L-serine ammonia-lyase activity"/>
    <property type="evidence" value="ECO:0007669"/>
    <property type="project" value="UniProtKB-EC"/>
</dbReference>
<dbReference type="GO" id="GO:0009097">
    <property type="term" value="P:isoleucine biosynthetic process"/>
    <property type="evidence" value="ECO:0007669"/>
    <property type="project" value="TreeGrafter"/>
</dbReference>
<evidence type="ECO:0000313" key="9">
    <source>
        <dbReference type="EMBL" id="ELA27196.1"/>
    </source>
</evidence>
<dbReference type="GO" id="GO:0030170">
    <property type="term" value="F:pyridoxal phosphate binding"/>
    <property type="evidence" value="ECO:0007669"/>
    <property type="project" value="InterPro"/>
</dbReference>
<protein>
    <recommendedName>
        <fullName evidence="3">L-serine ammonia-lyase</fullName>
        <ecNumber evidence="3">4.3.1.17</ecNumber>
    </recommendedName>
</protein>
<comment type="cofactor">
    <cofactor evidence="1">
        <name>pyridoxal 5'-phosphate</name>
        <dbReference type="ChEBI" id="CHEBI:597326"/>
    </cofactor>
</comment>
<dbReference type="InterPro" id="IPR000634">
    <property type="entry name" value="Ser/Thr_deHydtase_PyrdxlP-BS"/>
</dbReference>
<dbReference type="InterPro" id="IPR001926">
    <property type="entry name" value="TrpB-like_PALP"/>
</dbReference>
<dbReference type="Pfam" id="PF00291">
    <property type="entry name" value="PALP"/>
    <property type="match status" value="1"/>
</dbReference>
<accession>L2FMA8</accession>
<dbReference type="HOGENOM" id="CLU_2589610_0_0_1"/>
<dbReference type="InterPro" id="IPR050147">
    <property type="entry name" value="Ser/Thr_Dehydratase"/>
</dbReference>
<dbReference type="STRING" id="1213859.L2FMA8"/>
<evidence type="ECO:0000256" key="2">
    <source>
        <dbReference type="ARBA" id="ARBA00010869"/>
    </source>
</evidence>
<dbReference type="PANTHER" id="PTHR48078:SF2">
    <property type="entry name" value="CATABOLIC L-SERINE_THREONINE DEHYDRATASE"/>
    <property type="match status" value="1"/>
</dbReference>
<organism evidence="9">
    <name type="scientific">Colletotrichum fructicola (strain Nara gc5)</name>
    <name type="common">Anthracnose fungus</name>
    <name type="synonym">Colletotrichum gloeosporioides (strain Nara gc5)</name>
    <dbReference type="NCBI Taxonomy" id="1213859"/>
    <lineage>
        <taxon>Eukaryota</taxon>
        <taxon>Fungi</taxon>
        <taxon>Dikarya</taxon>
        <taxon>Ascomycota</taxon>
        <taxon>Pezizomycotina</taxon>
        <taxon>Sordariomycetes</taxon>
        <taxon>Hypocreomycetidae</taxon>
        <taxon>Glomerellales</taxon>
        <taxon>Glomerellaceae</taxon>
        <taxon>Colletotrichum</taxon>
        <taxon>Colletotrichum gloeosporioides species complex</taxon>
    </lineage>
</organism>
<name>L2FMA8_COLFN</name>
<feature type="compositionally biased region" description="Low complexity" evidence="7">
    <location>
        <begin position="58"/>
        <end position="73"/>
    </location>
</feature>
<dbReference type="EMBL" id="KB020999">
    <property type="protein sequence ID" value="ELA27196.1"/>
    <property type="molecule type" value="Genomic_DNA"/>
</dbReference>
<dbReference type="GO" id="GO:0004794">
    <property type="term" value="F:threonine deaminase activity"/>
    <property type="evidence" value="ECO:0007669"/>
    <property type="project" value="TreeGrafter"/>
</dbReference>
<evidence type="ECO:0000256" key="3">
    <source>
        <dbReference type="ARBA" id="ARBA00012093"/>
    </source>
</evidence>
<evidence type="ECO:0000259" key="8">
    <source>
        <dbReference type="Pfam" id="PF00291"/>
    </source>
</evidence>
<dbReference type="Gene3D" id="3.40.50.1100">
    <property type="match status" value="2"/>
</dbReference>
<dbReference type="GO" id="GO:0006567">
    <property type="term" value="P:L-threonine catabolic process"/>
    <property type="evidence" value="ECO:0007669"/>
    <property type="project" value="TreeGrafter"/>
</dbReference>
<comment type="catalytic activity">
    <reaction evidence="6">
        <text>L-serine = pyruvate + NH4(+)</text>
        <dbReference type="Rhea" id="RHEA:19169"/>
        <dbReference type="ChEBI" id="CHEBI:15361"/>
        <dbReference type="ChEBI" id="CHEBI:28938"/>
        <dbReference type="ChEBI" id="CHEBI:33384"/>
        <dbReference type="EC" id="4.3.1.17"/>
    </reaction>
</comment>
<evidence type="ECO:0000256" key="7">
    <source>
        <dbReference type="SAM" id="MobiDB-lite"/>
    </source>
</evidence>
<dbReference type="GO" id="GO:0006565">
    <property type="term" value="P:L-serine catabolic process"/>
    <property type="evidence" value="ECO:0007669"/>
    <property type="project" value="TreeGrafter"/>
</dbReference>
<dbReference type="SUPFAM" id="SSF53686">
    <property type="entry name" value="Tryptophan synthase beta subunit-like PLP-dependent enzymes"/>
    <property type="match status" value="1"/>
</dbReference>
<dbReference type="AlphaFoldDB" id="L2FMA8"/>
<gene>
    <name evidence="9" type="ORF">CGGC5_11915</name>
</gene>
<keyword evidence="4" id="KW-0663">Pyridoxal phosphate</keyword>
<proteinExistence type="inferred from homology"/>